<protein>
    <submittedName>
        <fullName evidence="2">Diguanylate cyclase</fullName>
    </submittedName>
</protein>
<dbReference type="Pfam" id="PF00990">
    <property type="entry name" value="GGDEF"/>
    <property type="match status" value="1"/>
</dbReference>
<dbReference type="InterPro" id="IPR029787">
    <property type="entry name" value="Nucleotide_cyclase"/>
</dbReference>
<dbReference type="GO" id="GO:1902201">
    <property type="term" value="P:negative regulation of bacterial-type flagellum-dependent cell motility"/>
    <property type="evidence" value="ECO:0007669"/>
    <property type="project" value="TreeGrafter"/>
</dbReference>
<dbReference type="PANTHER" id="PTHR45138:SF9">
    <property type="entry name" value="DIGUANYLATE CYCLASE DGCM-RELATED"/>
    <property type="match status" value="1"/>
</dbReference>
<dbReference type="InterPro" id="IPR035919">
    <property type="entry name" value="EAL_sf"/>
</dbReference>
<sequence>MVHQYGEHYEVYRTGGEEFTVIFPNSTVKETFQIMAHCWQAIRTHEFDYDKQTIKVTISSGMTELYAGDRSPNDIYKRADHSLYISKQNGRDTITVNGATQQLQDDSNQVKYAYFVRGVYADTTPVRRIAEELQLRRYDQTAQQWVLPQQHYLDIDTRIELMRTALLNTRTQVLVKALPVADFLNQAIADKIVAFINGPDGPNQLYIELNQIPALQVLVPMANFYHANGIKLVLSQIGTNRHFTKINASLDYFDGIKFTVAAQPDQMKASKEIKFWGTLAASRQLGFSVDGVTDQRLFAWLRQQSFTNFLQGDYFGQAQLPLLAE</sequence>
<evidence type="ECO:0000313" key="3">
    <source>
        <dbReference type="Proteomes" id="UP000321772"/>
    </source>
</evidence>
<proteinExistence type="predicted"/>
<dbReference type="InterPro" id="IPR043128">
    <property type="entry name" value="Rev_trsase/Diguanyl_cyclase"/>
</dbReference>
<organism evidence="2 3">
    <name type="scientific">Loigolactobacillus coryniformis</name>
    <dbReference type="NCBI Taxonomy" id="1610"/>
    <lineage>
        <taxon>Bacteria</taxon>
        <taxon>Bacillati</taxon>
        <taxon>Bacillota</taxon>
        <taxon>Bacilli</taxon>
        <taxon>Lactobacillales</taxon>
        <taxon>Lactobacillaceae</taxon>
        <taxon>Loigolactobacillus</taxon>
    </lineage>
</organism>
<evidence type="ECO:0000259" key="1">
    <source>
        <dbReference type="PROSITE" id="PS50887"/>
    </source>
</evidence>
<dbReference type="NCBIfam" id="TIGR00254">
    <property type="entry name" value="GGDEF"/>
    <property type="match status" value="1"/>
</dbReference>
<dbReference type="PROSITE" id="PS50887">
    <property type="entry name" value="GGDEF"/>
    <property type="match status" value="1"/>
</dbReference>
<reference evidence="2 3" key="1">
    <citation type="submission" date="2019-06" db="EMBL/GenBank/DDBJ databases">
        <title>Genome analyses of bacteria isolated from kimchi.</title>
        <authorList>
            <person name="Lee S."/>
            <person name="Ahn S."/>
            <person name="Roh S."/>
        </authorList>
    </citation>
    <scope>NUCLEOTIDE SEQUENCE [LARGE SCALE GENOMIC DNA]</scope>
    <source>
        <strain evidence="2 3">CBA3616</strain>
    </source>
</reference>
<dbReference type="GO" id="GO:0052621">
    <property type="term" value="F:diguanylate cyclase activity"/>
    <property type="evidence" value="ECO:0007669"/>
    <property type="project" value="TreeGrafter"/>
</dbReference>
<dbReference type="GO" id="GO:0005886">
    <property type="term" value="C:plasma membrane"/>
    <property type="evidence" value="ECO:0007669"/>
    <property type="project" value="TreeGrafter"/>
</dbReference>
<feature type="domain" description="GGDEF" evidence="1">
    <location>
        <begin position="1"/>
        <end position="99"/>
    </location>
</feature>
<dbReference type="AlphaFoldDB" id="A0A5B8TKJ9"/>
<dbReference type="InterPro" id="IPR000160">
    <property type="entry name" value="GGDEF_dom"/>
</dbReference>
<name>A0A5B8TKJ9_9LACO</name>
<dbReference type="PANTHER" id="PTHR45138">
    <property type="entry name" value="REGULATORY COMPONENTS OF SENSORY TRANSDUCTION SYSTEM"/>
    <property type="match status" value="1"/>
</dbReference>
<dbReference type="EMBL" id="CP042392">
    <property type="protein sequence ID" value="QEA53726.1"/>
    <property type="molecule type" value="Genomic_DNA"/>
</dbReference>
<dbReference type="SUPFAM" id="SSF141868">
    <property type="entry name" value="EAL domain-like"/>
    <property type="match status" value="1"/>
</dbReference>
<dbReference type="Gene3D" id="3.30.70.270">
    <property type="match status" value="1"/>
</dbReference>
<gene>
    <name evidence="2" type="ORF">FGL77_10820</name>
</gene>
<dbReference type="SUPFAM" id="SSF55073">
    <property type="entry name" value="Nucleotide cyclase"/>
    <property type="match status" value="1"/>
</dbReference>
<evidence type="ECO:0000313" key="2">
    <source>
        <dbReference type="EMBL" id="QEA53726.1"/>
    </source>
</evidence>
<dbReference type="Proteomes" id="UP000321772">
    <property type="component" value="Chromosome"/>
</dbReference>
<dbReference type="GO" id="GO:0043709">
    <property type="term" value="P:cell adhesion involved in single-species biofilm formation"/>
    <property type="evidence" value="ECO:0007669"/>
    <property type="project" value="TreeGrafter"/>
</dbReference>
<accession>A0A5B8TKJ9</accession>
<dbReference type="InterPro" id="IPR050469">
    <property type="entry name" value="Diguanylate_Cyclase"/>
</dbReference>